<dbReference type="FunCoup" id="B7QCS5">
    <property type="interactions" value="2"/>
</dbReference>
<dbReference type="GO" id="GO:0016787">
    <property type="term" value="F:hydrolase activity"/>
    <property type="evidence" value="ECO:0007669"/>
    <property type="project" value="UniProtKB-KW"/>
</dbReference>
<keyword evidence="6" id="KW-0106">Calcium</keyword>
<feature type="domain" description="Sushi" evidence="15">
    <location>
        <begin position="604"/>
        <end position="669"/>
    </location>
</feature>
<evidence type="ECO:0000256" key="1">
    <source>
        <dbReference type="ARBA" id="ARBA00004370"/>
    </source>
</evidence>
<dbReference type="OrthoDB" id="406096at2759"/>
<dbReference type="GO" id="GO:0046872">
    <property type="term" value="F:metal ion binding"/>
    <property type="evidence" value="ECO:0007669"/>
    <property type="project" value="UniProtKB-KW"/>
</dbReference>
<dbReference type="EMBL" id="DS909431">
    <property type="protein sequence ID" value="EEC16647.1"/>
    <property type="molecule type" value="Genomic_DNA"/>
</dbReference>
<accession>B7QCS5</accession>
<evidence type="ECO:0000256" key="12">
    <source>
        <dbReference type="SAM" id="Phobius"/>
    </source>
</evidence>
<organism>
    <name type="scientific">Ixodes scapularis</name>
    <name type="common">Black-legged tick</name>
    <name type="synonym">Deer tick</name>
    <dbReference type="NCBI Taxonomy" id="6945"/>
    <lineage>
        <taxon>Eukaryota</taxon>
        <taxon>Metazoa</taxon>
        <taxon>Ecdysozoa</taxon>
        <taxon>Arthropoda</taxon>
        <taxon>Chelicerata</taxon>
        <taxon>Arachnida</taxon>
        <taxon>Acari</taxon>
        <taxon>Parasitiformes</taxon>
        <taxon>Ixodida</taxon>
        <taxon>Ixodoidea</taxon>
        <taxon>Ixodidae</taxon>
        <taxon>Ixodinae</taxon>
        <taxon>Ixodes</taxon>
    </lineage>
</organism>
<dbReference type="InterPro" id="IPR000436">
    <property type="entry name" value="Sushi_SCR_CCP_dom"/>
</dbReference>
<evidence type="ECO:0000256" key="5">
    <source>
        <dbReference type="ARBA" id="ARBA00022737"/>
    </source>
</evidence>
<dbReference type="EMBL" id="ABJB010189053">
    <property type="status" value="NOT_ANNOTATED_CDS"/>
    <property type="molecule type" value="Genomic_DNA"/>
</dbReference>
<dbReference type="HOGENOM" id="CLU_282902_0_0_1"/>
<dbReference type="Proteomes" id="UP000001555">
    <property type="component" value="Unassembled WGS sequence"/>
</dbReference>
<dbReference type="SMART" id="SM00032">
    <property type="entry name" value="CCP"/>
    <property type="match status" value="10"/>
</dbReference>
<name>B7QCS5_IXOSC</name>
<dbReference type="CDD" id="cd00037">
    <property type="entry name" value="CLECT"/>
    <property type="match status" value="1"/>
</dbReference>
<feature type="domain" description="Sushi" evidence="15">
    <location>
        <begin position="544"/>
        <end position="603"/>
    </location>
</feature>
<feature type="disulfide bond" evidence="10">
    <location>
        <begin position="759"/>
        <end position="786"/>
    </location>
</feature>
<feature type="signal peptide" evidence="13">
    <location>
        <begin position="1"/>
        <end position="22"/>
    </location>
</feature>
<evidence type="ECO:0000256" key="4">
    <source>
        <dbReference type="ARBA" id="ARBA00022729"/>
    </source>
</evidence>
<keyword evidence="3" id="KW-0479">Metal-binding</keyword>
<dbReference type="EMBL" id="ABJB010102893">
    <property type="status" value="NOT_ANNOTATED_CDS"/>
    <property type="molecule type" value="Genomic_DNA"/>
</dbReference>
<keyword evidence="12" id="KW-0812">Transmembrane</keyword>
<feature type="domain" description="Sushi" evidence="15">
    <location>
        <begin position="730"/>
        <end position="788"/>
    </location>
</feature>
<keyword evidence="2 10" id="KW-0768">Sushi</keyword>
<feature type="compositionally biased region" description="Polar residues" evidence="11">
    <location>
        <begin position="1041"/>
        <end position="1056"/>
    </location>
</feature>
<evidence type="ECO:0000256" key="2">
    <source>
        <dbReference type="ARBA" id="ARBA00022659"/>
    </source>
</evidence>
<feature type="disulfide bond" evidence="10">
    <location>
        <begin position="640"/>
        <end position="667"/>
    </location>
</feature>
<dbReference type="CDD" id="cd00033">
    <property type="entry name" value="CCP"/>
    <property type="match status" value="10"/>
</dbReference>
<feature type="disulfide bond" evidence="10">
    <location>
        <begin position="396"/>
        <end position="423"/>
    </location>
</feature>
<keyword evidence="16" id="KW-0378">Hydrolase</keyword>
<dbReference type="EMBL" id="ABJB010489805">
    <property type="status" value="NOT_ANNOTATED_CDS"/>
    <property type="molecule type" value="Genomic_DNA"/>
</dbReference>
<keyword evidence="5" id="KW-0677">Repeat</keyword>
<evidence type="ECO:0000259" key="14">
    <source>
        <dbReference type="PROSITE" id="PS50041"/>
    </source>
</evidence>
<dbReference type="SUPFAM" id="SSF56436">
    <property type="entry name" value="C-type lectin-like"/>
    <property type="match status" value="1"/>
</dbReference>
<dbReference type="PaxDb" id="6945-B7QCS5"/>
<dbReference type="InterPro" id="IPR006585">
    <property type="entry name" value="FTP1"/>
</dbReference>
<dbReference type="VEuPathDB" id="VectorBase:ISCP_030369"/>
<feature type="domain" description="Sushi" evidence="15">
    <location>
        <begin position="426"/>
        <end position="485"/>
    </location>
</feature>
<feature type="disulfide bond" evidence="10">
    <location>
        <begin position="338"/>
        <end position="365"/>
    </location>
</feature>
<evidence type="ECO:0000313" key="18">
    <source>
        <dbReference type="Proteomes" id="UP000001555"/>
    </source>
</evidence>
<reference evidence="17" key="2">
    <citation type="submission" date="2020-05" db="UniProtKB">
        <authorList>
            <consortium name="EnsemblMetazoa"/>
        </authorList>
    </citation>
    <scope>IDENTIFICATION</scope>
    <source>
        <strain evidence="17">wikel</strain>
    </source>
</reference>
<feature type="compositionally biased region" description="Low complexity" evidence="11">
    <location>
        <begin position="1013"/>
        <end position="1031"/>
    </location>
</feature>
<dbReference type="GO" id="GO:0016020">
    <property type="term" value="C:membrane"/>
    <property type="evidence" value="ECO:0007669"/>
    <property type="project" value="UniProtKB-SubCell"/>
</dbReference>
<dbReference type="PROSITE" id="PS50923">
    <property type="entry name" value="SUSHI"/>
    <property type="match status" value="10"/>
</dbReference>
<evidence type="ECO:0000313" key="16">
    <source>
        <dbReference type="EMBL" id="EEC16647.1"/>
    </source>
</evidence>
<feature type="disulfide bond" evidence="10">
    <location>
        <begin position="819"/>
        <end position="846"/>
    </location>
</feature>
<feature type="domain" description="Sushi" evidence="15">
    <location>
        <begin position="486"/>
        <end position="543"/>
    </location>
</feature>
<dbReference type="AlphaFoldDB" id="B7QCS5"/>
<reference evidence="16 18" key="1">
    <citation type="submission" date="2008-03" db="EMBL/GenBank/DDBJ databases">
        <title>Annotation of Ixodes scapularis.</title>
        <authorList>
            <consortium name="Ixodes scapularis Genome Project Consortium"/>
            <person name="Caler E."/>
            <person name="Hannick L.I."/>
            <person name="Bidwell S."/>
            <person name="Joardar V."/>
            <person name="Thiagarajan M."/>
            <person name="Amedeo P."/>
            <person name="Galinsky K.J."/>
            <person name="Schobel S."/>
            <person name="Inman J."/>
            <person name="Hostetler J."/>
            <person name="Miller J."/>
            <person name="Hammond M."/>
            <person name="Megy K."/>
            <person name="Lawson D."/>
            <person name="Kodira C."/>
            <person name="Sutton G."/>
            <person name="Meyer J."/>
            <person name="Hill C.A."/>
            <person name="Birren B."/>
            <person name="Nene V."/>
            <person name="Collins F."/>
            <person name="Alarcon-Chaidez F."/>
            <person name="Wikel S."/>
            <person name="Strausberg R."/>
        </authorList>
    </citation>
    <scope>NUCLEOTIDE SEQUENCE [LARGE SCALE GENOMIC DNA]</scope>
    <source>
        <strain evidence="18">Wikel</strain>
        <strain evidence="16">Wikel colony</strain>
    </source>
</reference>
<evidence type="ECO:0000256" key="3">
    <source>
        <dbReference type="ARBA" id="ARBA00022723"/>
    </source>
</evidence>
<gene>
    <name evidence="16" type="ORF">IscW_ISCW022311</name>
</gene>
<keyword evidence="12" id="KW-1133">Transmembrane helix</keyword>
<feature type="disulfide bond" evidence="10">
    <location>
        <begin position="456"/>
        <end position="483"/>
    </location>
</feature>
<dbReference type="InParanoid" id="B7QCS5"/>
<dbReference type="InterPro" id="IPR008979">
    <property type="entry name" value="Galactose-bd-like_sf"/>
</dbReference>
<evidence type="ECO:0000256" key="6">
    <source>
        <dbReference type="ARBA" id="ARBA00022837"/>
    </source>
</evidence>
<feature type="disulfide bond" evidence="10">
    <location>
        <begin position="514"/>
        <end position="541"/>
    </location>
</feature>
<evidence type="ECO:0000256" key="9">
    <source>
        <dbReference type="ARBA" id="ARBA00023180"/>
    </source>
</evidence>
<dbReference type="Pfam" id="PF22633">
    <property type="entry name" value="F5_F8_type_C_2"/>
    <property type="match status" value="1"/>
</dbReference>
<dbReference type="InterPro" id="IPR018378">
    <property type="entry name" value="C-type_lectin_CS"/>
</dbReference>
<dbReference type="SMART" id="SM00607">
    <property type="entry name" value="FTP"/>
    <property type="match status" value="1"/>
</dbReference>
<dbReference type="VEuPathDB" id="VectorBase:ISCP_022706"/>
<dbReference type="PANTHER" id="PTHR46393:SF7">
    <property type="entry name" value="COMPLEMENT C2"/>
    <property type="match status" value="1"/>
</dbReference>
<evidence type="ECO:0000256" key="13">
    <source>
        <dbReference type="SAM" id="SignalP"/>
    </source>
</evidence>
<sequence>MSEPDKLILVVLARTLVNVASCKPTRPVEHAVNVAYGKPTNQSSTVRGGDSKNANDGDLTTLHENRFCTETKLENAPWWQVDLLQPYEVRVIRLLTRGCCEFSPDRCGNRVEPLELTTFIRKCYEFQGSRGGSFQDASAYCQTRGGLLVHGVDDLILPFISAELERRRDKLKSKLVWMGAQRRTGIGLNKRGWYWVNGDPVREFLWAEDQPNNYNGQQNCVVIDGGRKWRWNDVTCDLDYLPWICQYNPSNCGSPDKKENSTTAGQDYRVGQEVSYDCPTGSLLVGSRTRKCAVSGFWTGSAPSCKYMDCGNPESVENGQFVLLHRRTTFNATVEYVCDANYTLVGKPRRMCGEDGRWNGSQPSCLRDFCSELAPTPSSSVQVQGLRFGDRARYTCKMGHKLIGNDTRYCQLGGNWSGDEPTCKYIDCGEPRPLDDGEVLLVNGTSTFLSVVKYSCHDNFTLSGVDTRSCLETGLWSDVEPTCDMISCGEPEIPLGGYVVEEDFQVHDTVHYKCHPGHVMAGHETRTCLRDGTWSGSAPTCSFVDCGRVPPILKGEVAYENGTTFLGSRIVHGCSAGYRLTGVRVRTCGLEGRWSGTPPKCEEIRCKPPEVPKNATVVYGDNDRSSAESFKIASTVQYRCVTGHIVQGESLRTCQVTGEWTGEVPECVYVECSFPLPIGNGHWLLSTNSTHYGATVEYECDRNYQLDGAPRRLCLENGTWSGPEPLCLEVRCAEPKASDSWTVIKFSDDSVGSSVEYSCEQGYELQGLTTRICQANGLWSGDASTCALVDCGRPSVIGNGRGQLLNGSTTFGSLVEYQCLHEFKLVGEALRTCGADGQWSGQEPRCTDVPVRDSNDVEGADSNRADFTYDSSRTVGIAIAVGAGALLVIAIVVAIVWMRTKAQRVKNTENVEVNRNVEKDNATVMSFSRLALEAAEANSAPYHNGPGIRHNPNGLVTFAAGPQPIYANVTVNGQSLSTSNSSGRGNLGVPPSPPHAPPRHNGNPAGNHHHSSSHNSSHNGSHNGSHNSGHNRGSHGGNGSLTANGHMTSTLQSHDV</sequence>
<feature type="domain" description="Sushi" evidence="15">
    <location>
        <begin position="250"/>
        <end position="307"/>
    </location>
</feature>
<dbReference type="InterPro" id="IPR016187">
    <property type="entry name" value="CTDL_fold"/>
</dbReference>
<dbReference type="Gene3D" id="2.60.120.260">
    <property type="entry name" value="Galactose-binding domain-like"/>
    <property type="match status" value="1"/>
</dbReference>
<dbReference type="PANTHER" id="PTHR46393">
    <property type="entry name" value="SUSHI DOMAIN-CONTAINING PROTEIN"/>
    <property type="match status" value="1"/>
</dbReference>
<dbReference type="VEuPathDB" id="VectorBase:ISCW022311"/>
<feature type="chain" id="PRO_5010826848" evidence="13">
    <location>
        <begin position="23"/>
        <end position="1056"/>
    </location>
</feature>
<feature type="domain" description="Sushi" evidence="15">
    <location>
        <begin position="789"/>
        <end position="848"/>
    </location>
</feature>
<keyword evidence="18" id="KW-1185">Reference proteome</keyword>
<comment type="subcellular location">
    <subcellularLocation>
        <location evidence="1">Membrane</location>
    </subcellularLocation>
</comment>
<dbReference type="SUPFAM" id="SSF49785">
    <property type="entry name" value="Galactose-binding domain-like"/>
    <property type="match status" value="1"/>
</dbReference>
<dbReference type="SMART" id="SM00034">
    <property type="entry name" value="CLECT"/>
    <property type="match status" value="1"/>
</dbReference>
<evidence type="ECO:0000256" key="8">
    <source>
        <dbReference type="ARBA" id="ARBA00023157"/>
    </source>
</evidence>
<feature type="disulfide bond" evidence="10">
    <location>
        <begin position="574"/>
        <end position="601"/>
    </location>
</feature>
<dbReference type="EMBL" id="ABJB010794803">
    <property type="status" value="NOT_ANNOTATED_CDS"/>
    <property type="molecule type" value="Genomic_DNA"/>
</dbReference>
<dbReference type="VEuPathDB" id="VectorBase:ISCI022311"/>
<feature type="domain" description="Sushi" evidence="15">
    <location>
        <begin position="308"/>
        <end position="367"/>
    </location>
</feature>
<feature type="disulfide bond" evidence="10">
    <location>
        <begin position="700"/>
        <end position="727"/>
    </location>
</feature>
<dbReference type="Gene3D" id="2.10.70.10">
    <property type="entry name" value="Complement Module, domain 1"/>
    <property type="match status" value="10"/>
</dbReference>
<keyword evidence="7 12" id="KW-0472">Membrane</keyword>
<dbReference type="PROSITE" id="PS00615">
    <property type="entry name" value="C_TYPE_LECTIN_1"/>
    <property type="match status" value="1"/>
</dbReference>
<dbReference type="EMBL" id="ABJB010487805">
    <property type="status" value="NOT_ANNOTATED_CDS"/>
    <property type="molecule type" value="Genomic_DNA"/>
</dbReference>
<evidence type="ECO:0000256" key="11">
    <source>
        <dbReference type="SAM" id="MobiDB-lite"/>
    </source>
</evidence>
<evidence type="ECO:0000256" key="10">
    <source>
        <dbReference type="PROSITE-ProRule" id="PRU00302"/>
    </source>
</evidence>
<evidence type="ECO:0000259" key="15">
    <source>
        <dbReference type="PROSITE" id="PS50923"/>
    </source>
</evidence>
<feature type="disulfide bond" evidence="10">
    <location>
        <begin position="278"/>
        <end position="305"/>
    </location>
</feature>
<dbReference type="EMBL" id="ABJB010587515">
    <property type="status" value="NOT_ANNOTATED_CDS"/>
    <property type="molecule type" value="Genomic_DNA"/>
</dbReference>
<feature type="domain" description="Sushi" evidence="15">
    <location>
        <begin position="670"/>
        <end position="729"/>
    </location>
</feature>
<feature type="transmembrane region" description="Helical" evidence="12">
    <location>
        <begin position="875"/>
        <end position="897"/>
    </location>
</feature>
<dbReference type="EMBL" id="ABJB010257810">
    <property type="status" value="NOT_ANNOTATED_CDS"/>
    <property type="molecule type" value="Genomic_DNA"/>
</dbReference>
<feature type="domain" description="C-type lectin" evidence="14">
    <location>
        <begin position="119"/>
        <end position="237"/>
    </location>
</feature>
<dbReference type="FunFam" id="2.10.70.10:FF:000011">
    <property type="entry name" value="CUB and sushi domain-containing protein 3 isoform A"/>
    <property type="match status" value="1"/>
</dbReference>
<dbReference type="Pfam" id="PF00059">
    <property type="entry name" value="Lectin_C"/>
    <property type="match status" value="1"/>
</dbReference>
<protein>
    <submittedName>
        <fullName evidence="16 17">Furrowed, putative</fullName>
        <ecNumber evidence="16">3.4.21.104</ecNumber>
        <ecNumber evidence="16">3.4.21.84</ecNumber>
    </submittedName>
</protein>
<dbReference type="InterPro" id="IPR035976">
    <property type="entry name" value="Sushi/SCR/CCP_sf"/>
</dbReference>
<dbReference type="InterPro" id="IPR016186">
    <property type="entry name" value="C-type_lectin-like/link_sf"/>
</dbReference>
<dbReference type="Gene3D" id="3.10.100.10">
    <property type="entry name" value="Mannose-Binding Protein A, subunit A"/>
    <property type="match status" value="1"/>
</dbReference>
<feature type="domain" description="Sushi" evidence="15">
    <location>
        <begin position="368"/>
        <end position="425"/>
    </location>
</feature>
<comment type="caution">
    <text evidence="10">Lacks conserved residue(s) required for the propagation of feature annotation.</text>
</comment>
<dbReference type="EC" id="3.4.21.104" evidence="16"/>
<dbReference type="STRING" id="6945.B7QCS5"/>
<dbReference type="SUPFAM" id="SSF57535">
    <property type="entry name" value="Complement control module/SCR domain"/>
    <property type="match status" value="10"/>
</dbReference>
<keyword evidence="4 13" id="KW-0732">Signal</keyword>
<keyword evidence="8 10" id="KW-1015">Disulfide bond</keyword>
<dbReference type="PROSITE" id="PS50041">
    <property type="entry name" value="C_TYPE_LECTIN_2"/>
    <property type="match status" value="1"/>
</dbReference>
<dbReference type="EMBL" id="ABJB010264203">
    <property type="status" value="NOT_ANNOTATED_CDS"/>
    <property type="molecule type" value="Genomic_DNA"/>
</dbReference>
<dbReference type="EnsemblMetazoa" id="ISCW022311-RA">
    <property type="protein sequence ID" value="ISCW022311-PA"/>
    <property type="gene ID" value="ISCW022311"/>
</dbReference>
<proteinExistence type="predicted"/>
<dbReference type="EC" id="3.4.21.84" evidence="16"/>
<keyword evidence="9" id="KW-0325">Glycoprotein</keyword>
<feature type="region of interest" description="Disordered" evidence="11">
    <location>
        <begin position="976"/>
        <end position="1056"/>
    </location>
</feature>
<dbReference type="Pfam" id="PF00084">
    <property type="entry name" value="Sushi"/>
    <property type="match status" value="10"/>
</dbReference>
<dbReference type="InterPro" id="IPR001304">
    <property type="entry name" value="C-type_lectin-like"/>
</dbReference>
<evidence type="ECO:0000313" key="17">
    <source>
        <dbReference type="EnsemblMetazoa" id="ISCW022311-PA"/>
    </source>
</evidence>
<evidence type="ECO:0000256" key="7">
    <source>
        <dbReference type="ARBA" id="ARBA00023136"/>
    </source>
</evidence>